<evidence type="ECO:0000256" key="1">
    <source>
        <dbReference type="ARBA" id="ARBA00023015"/>
    </source>
</evidence>
<feature type="region of interest" description="Disordered" evidence="4">
    <location>
        <begin position="227"/>
        <end position="274"/>
    </location>
</feature>
<dbReference type="InterPro" id="IPR018490">
    <property type="entry name" value="cNMP-bd_dom_sf"/>
</dbReference>
<dbReference type="Gene3D" id="1.10.10.10">
    <property type="entry name" value="Winged helix-like DNA-binding domain superfamily/Winged helix DNA-binding domain"/>
    <property type="match status" value="1"/>
</dbReference>
<feature type="compositionally biased region" description="Basic and acidic residues" evidence="4">
    <location>
        <begin position="257"/>
        <end position="268"/>
    </location>
</feature>
<keyword evidence="1" id="KW-0805">Transcription regulation</keyword>
<evidence type="ECO:0000259" key="5">
    <source>
        <dbReference type="PROSITE" id="PS50042"/>
    </source>
</evidence>
<dbReference type="InterPro" id="IPR014710">
    <property type="entry name" value="RmlC-like_jellyroll"/>
</dbReference>
<accession>A0ABV4GBL6</accession>
<name>A0ABV4GBL6_9BRAD</name>
<sequence>MSAINARNTHPLIRKLETVFPLSDEERKAILALPIDQRVIEAHQDIVREGDRPSRSFVIADGVACAFKMTGEGKRQILAFHITGDMPDLQSLHLQTLDISIGTITACKVGFIQHEDLQRLCERQARVAAALWRETLIYAAMFREWITNIGRRQALGRAAHFMCEYIVRARAMGLVEDYSCELPITQEELSDAMGLSIVHVNRVLQELRKLGLINLESRHLTVLDWTGSRKSETSTRDTSTCRRRPRSVTPLRQTAARTDEQRAAHEPLRPSAIPETALGQVGILHSLKNAAAGESSFVSSAPPIS</sequence>
<evidence type="ECO:0000256" key="3">
    <source>
        <dbReference type="ARBA" id="ARBA00023163"/>
    </source>
</evidence>
<protein>
    <submittedName>
        <fullName evidence="7">CRP-like cAMP-binding protein</fullName>
    </submittedName>
</protein>
<keyword evidence="2" id="KW-0238">DNA-binding</keyword>
<comment type="caution">
    <text evidence="7">The sequence shown here is derived from an EMBL/GenBank/DDBJ whole genome shotgun (WGS) entry which is preliminary data.</text>
</comment>
<gene>
    <name evidence="7" type="ORF">ABH992_001689</name>
</gene>
<dbReference type="InterPro" id="IPR012318">
    <property type="entry name" value="HTH_CRP"/>
</dbReference>
<evidence type="ECO:0000256" key="2">
    <source>
        <dbReference type="ARBA" id="ARBA00023125"/>
    </source>
</evidence>
<dbReference type="CDD" id="cd00038">
    <property type="entry name" value="CAP_ED"/>
    <property type="match status" value="1"/>
</dbReference>
<organism evidence="7 8">
    <name type="scientific">Bradyrhizobium yuanmingense</name>
    <dbReference type="NCBI Taxonomy" id="108015"/>
    <lineage>
        <taxon>Bacteria</taxon>
        <taxon>Pseudomonadati</taxon>
        <taxon>Pseudomonadota</taxon>
        <taxon>Alphaproteobacteria</taxon>
        <taxon>Hyphomicrobiales</taxon>
        <taxon>Nitrobacteraceae</taxon>
        <taxon>Bradyrhizobium</taxon>
    </lineage>
</organism>
<dbReference type="Pfam" id="PF13545">
    <property type="entry name" value="HTH_Crp_2"/>
    <property type="match status" value="1"/>
</dbReference>
<dbReference type="PROSITE" id="PS51063">
    <property type="entry name" value="HTH_CRP_2"/>
    <property type="match status" value="1"/>
</dbReference>
<dbReference type="SUPFAM" id="SSF46785">
    <property type="entry name" value="Winged helix' DNA-binding domain"/>
    <property type="match status" value="1"/>
</dbReference>
<reference evidence="7 8" key="1">
    <citation type="submission" date="2024-07" db="EMBL/GenBank/DDBJ databases">
        <title>Genomic Encyclopedia of Type Strains, Phase V (KMG-V): Genome sequencing to study the core and pangenomes of soil and plant-associated prokaryotes.</title>
        <authorList>
            <person name="Whitman W."/>
        </authorList>
    </citation>
    <scope>NUCLEOTIDE SEQUENCE [LARGE SCALE GENOMIC DNA]</scope>
    <source>
        <strain evidence="7 8">USDA 222</strain>
    </source>
</reference>
<evidence type="ECO:0000313" key="8">
    <source>
        <dbReference type="Proteomes" id="UP001565474"/>
    </source>
</evidence>
<dbReference type="SMART" id="SM00419">
    <property type="entry name" value="HTH_CRP"/>
    <property type="match status" value="1"/>
</dbReference>
<dbReference type="Gene3D" id="2.60.120.10">
    <property type="entry name" value="Jelly Rolls"/>
    <property type="match status" value="1"/>
</dbReference>
<feature type="domain" description="HTH crp-type" evidence="6">
    <location>
        <begin position="152"/>
        <end position="226"/>
    </location>
</feature>
<dbReference type="InterPro" id="IPR000595">
    <property type="entry name" value="cNMP-bd_dom"/>
</dbReference>
<dbReference type="Pfam" id="PF00027">
    <property type="entry name" value="cNMP_binding"/>
    <property type="match status" value="1"/>
</dbReference>
<evidence type="ECO:0000259" key="6">
    <source>
        <dbReference type="PROSITE" id="PS51063"/>
    </source>
</evidence>
<proteinExistence type="predicted"/>
<keyword evidence="3" id="KW-0804">Transcription</keyword>
<dbReference type="PROSITE" id="PS50042">
    <property type="entry name" value="CNMP_BINDING_3"/>
    <property type="match status" value="1"/>
</dbReference>
<dbReference type="EMBL" id="JBGBZN010000002">
    <property type="protein sequence ID" value="MEY9469290.1"/>
    <property type="molecule type" value="Genomic_DNA"/>
</dbReference>
<dbReference type="InterPro" id="IPR036390">
    <property type="entry name" value="WH_DNA-bd_sf"/>
</dbReference>
<dbReference type="Proteomes" id="UP001565474">
    <property type="component" value="Unassembled WGS sequence"/>
</dbReference>
<feature type="domain" description="Cyclic nucleotide-binding" evidence="5">
    <location>
        <begin position="19"/>
        <end position="120"/>
    </location>
</feature>
<dbReference type="RefSeq" id="WP_338107444.1">
    <property type="nucleotide sequence ID" value="NZ_JBGBYD010000002.1"/>
</dbReference>
<evidence type="ECO:0000256" key="4">
    <source>
        <dbReference type="SAM" id="MobiDB-lite"/>
    </source>
</evidence>
<evidence type="ECO:0000313" key="7">
    <source>
        <dbReference type="EMBL" id="MEY9469290.1"/>
    </source>
</evidence>
<dbReference type="SUPFAM" id="SSF51206">
    <property type="entry name" value="cAMP-binding domain-like"/>
    <property type="match status" value="1"/>
</dbReference>
<dbReference type="InterPro" id="IPR036388">
    <property type="entry name" value="WH-like_DNA-bd_sf"/>
</dbReference>
<keyword evidence="8" id="KW-1185">Reference proteome</keyword>